<evidence type="ECO:0000313" key="1">
    <source>
        <dbReference type="EMBL" id="JAD80153.1"/>
    </source>
</evidence>
<dbReference type="AlphaFoldDB" id="A0A0A9D0F9"/>
<dbReference type="EMBL" id="GBRH01217742">
    <property type="protein sequence ID" value="JAD80153.1"/>
    <property type="molecule type" value="Transcribed_RNA"/>
</dbReference>
<reference evidence="1" key="1">
    <citation type="submission" date="2014-09" db="EMBL/GenBank/DDBJ databases">
        <authorList>
            <person name="Magalhaes I.L.F."/>
            <person name="Oliveira U."/>
            <person name="Santos F.R."/>
            <person name="Vidigal T.H.D.A."/>
            <person name="Brescovit A.D."/>
            <person name="Santos A.J."/>
        </authorList>
    </citation>
    <scope>NUCLEOTIDE SEQUENCE</scope>
    <source>
        <tissue evidence="1">Shoot tissue taken approximately 20 cm above the soil surface</tissue>
    </source>
</reference>
<accession>A0A0A9D0F9</accession>
<organism evidence="1">
    <name type="scientific">Arundo donax</name>
    <name type="common">Giant reed</name>
    <name type="synonym">Donax arundinaceus</name>
    <dbReference type="NCBI Taxonomy" id="35708"/>
    <lineage>
        <taxon>Eukaryota</taxon>
        <taxon>Viridiplantae</taxon>
        <taxon>Streptophyta</taxon>
        <taxon>Embryophyta</taxon>
        <taxon>Tracheophyta</taxon>
        <taxon>Spermatophyta</taxon>
        <taxon>Magnoliopsida</taxon>
        <taxon>Liliopsida</taxon>
        <taxon>Poales</taxon>
        <taxon>Poaceae</taxon>
        <taxon>PACMAD clade</taxon>
        <taxon>Arundinoideae</taxon>
        <taxon>Arundineae</taxon>
        <taxon>Arundo</taxon>
    </lineage>
</organism>
<proteinExistence type="predicted"/>
<name>A0A0A9D0F9_ARUDO</name>
<reference evidence="1" key="2">
    <citation type="journal article" date="2015" name="Data Brief">
        <title>Shoot transcriptome of the giant reed, Arundo donax.</title>
        <authorList>
            <person name="Barrero R.A."/>
            <person name="Guerrero F.D."/>
            <person name="Moolhuijzen P."/>
            <person name="Goolsby J.A."/>
            <person name="Tidwell J."/>
            <person name="Bellgard S.E."/>
            <person name="Bellgard M.I."/>
        </authorList>
    </citation>
    <scope>NUCLEOTIDE SEQUENCE</scope>
    <source>
        <tissue evidence="1">Shoot tissue taken approximately 20 cm above the soil surface</tissue>
    </source>
</reference>
<protein>
    <submittedName>
        <fullName evidence="1">Uncharacterized protein</fullName>
    </submittedName>
</protein>
<sequence length="74" mass="8268">MLSSASQGGTPQNVFHEDVHIDLSLPYNHTPECVQVHPHNIHVNSVGFCVLFFPKPQLLKQTPLLCHFLHPSTS</sequence>